<evidence type="ECO:0000256" key="2">
    <source>
        <dbReference type="ARBA" id="ARBA00023043"/>
    </source>
</evidence>
<dbReference type="HOGENOM" id="CLU_351340_0_0_1"/>
<keyword evidence="2" id="KW-0040">ANK repeat</keyword>
<evidence type="ECO:0000256" key="1">
    <source>
        <dbReference type="ARBA" id="ARBA00022737"/>
    </source>
</evidence>
<dbReference type="PANTHER" id="PTHR24180:SF45">
    <property type="entry name" value="POLY [ADP-RIBOSE] POLYMERASE TANKYRASE"/>
    <property type="match status" value="1"/>
</dbReference>
<dbReference type="InterPro" id="IPR002110">
    <property type="entry name" value="Ankyrin_rpt"/>
</dbReference>
<dbReference type="Gene3D" id="1.25.40.20">
    <property type="entry name" value="Ankyrin repeat-containing domain"/>
    <property type="match status" value="1"/>
</dbReference>
<dbReference type="Gene3D" id="3.30.460.90">
    <property type="match status" value="1"/>
</dbReference>
<dbReference type="EMBL" id="AMQN01009423">
    <property type="status" value="NOT_ANNOTATED_CDS"/>
    <property type="molecule type" value="Genomic_DNA"/>
</dbReference>
<dbReference type="STRING" id="283909.R7U4P1"/>
<keyword evidence="5" id="KW-1185">Reference proteome</keyword>
<reference evidence="5" key="1">
    <citation type="submission" date="2012-12" db="EMBL/GenBank/DDBJ databases">
        <authorList>
            <person name="Hellsten U."/>
            <person name="Grimwood J."/>
            <person name="Chapman J.A."/>
            <person name="Shapiro H."/>
            <person name="Aerts A."/>
            <person name="Otillar R.P."/>
            <person name="Terry A.Y."/>
            <person name="Boore J.L."/>
            <person name="Simakov O."/>
            <person name="Marletaz F."/>
            <person name="Cho S.-J."/>
            <person name="Edsinger-Gonzales E."/>
            <person name="Havlak P."/>
            <person name="Kuo D.-H."/>
            <person name="Larsson T."/>
            <person name="Lv J."/>
            <person name="Arendt D."/>
            <person name="Savage R."/>
            <person name="Osoegawa K."/>
            <person name="de Jong P."/>
            <person name="Lindberg D.R."/>
            <person name="Seaver E.C."/>
            <person name="Weisblat D.A."/>
            <person name="Putnam N.H."/>
            <person name="Grigoriev I.V."/>
            <person name="Rokhsar D.S."/>
        </authorList>
    </citation>
    <scope>NUCLEOTIDE SEQUENCE</scope>
    <source>
        <strain evidence="5">I ESC-2004</strain>
    </source>
</reference>
<reference evidence="4" key="3">
    <citation type="submission" date="2015-06" db="UniProtKB">
        <authorList>
            <consortium name="EnsemblMetazoa"/>
        </authorList>
    </citation>
    <scope>IDENTIFICATION</scope>
</reference>
<dbReference type="InterPro" id="IPR051637">
    <property type="entry name" value="Ank_repeat_dom-contain_49"/>
</dbReference>
<organism evidence="3">
    <name type="scientific">Capitella teleta</name>
    <name type="common">Polychaete worm</name>
    <dbReference type="NCBI Taxonomy" id="283909"/>
    <lineage>
        <taxon>Eukaryota</taxon>
        <taxon>Metazoa</taxon>
        <taxon>Spiralia</taxon>
        <taxon>Lophotrochozoa</taxon>
        <taxon>Annelida</taxon>
        <taxon>Polychaeta</taxon>
        <taxon>Sedentaria</taxon>
        <taxon>Scolecida</taxon>
        <taxon>Capitellidae</taxon>
        <taxon>Capitella</taxon>
    </lineage>
</organism>
<dbReference type="SMART" id="SM00248">
    <property type="entry name" value="ANK"/>
    <property type="match status" value="3"/>
</dbReference>
<dbReference type="Proteomes" id="UP000014760">
    <property type="component" value="Unassembled WGS sequence"/>
</dbReference>
<protein>
    <submittedName>
        <fullName evidence="3 4">Uncharacterized protein</fullName>
    </submittedName>
</protein>
<accession>R7U4P1</accession>
<dbReference type="OrthoDB" id="6022754at2759"/>
<gene>
    <name evidence="3" type="ORF">CAPTEDRAFT_201785</name>
</gene>
<dbReference type="InterPro" id="IPR036770">
    <property type="entry name" value="Ankyrin_rpt-contain_sf"/>
</dbReference>
<name>R7U4P1_CAPTE</name>
<dbReference type="AlphaFoldDB" id="R7U4P1"/>
<dbReference type="EnsemblMetazoa" id="CapteT201785">
    <property type="protein sequence ID" value="CapteP201785"/>
    <property type="gene ID" value="CapteG201785"/>
</dbReference>
<evidence type="ECO:0000313" key="3">
    <source>
        <dbReference type="EMBL" id="ELU01076.1"/>
    </source>
</evidence>
<dbReference type="Pfam" id="PF12796">
    <property type="entry name" value="Ank_2"/>
    <property type="match status" value="1"/>
</dbReference>
<proteinExistence type="predicted"/>
<evidence type="ECO:0000313" key="4">
    <source>
        <dbReference type="EnsemblMetazoa" id="CapteP201785"/>
    </source>
</evidence>
<reference evidence="3 5" key="2">
    <citation type="journal article" date="2013" name="Nature">
        <title>Insights into bilaterian evolution from three spiralian genomes.</title>
        <authorList>
            <person name="Simakov O."/>
            <person name="Marletaz F."/>
            <person name="Cho S.J."/>
            <person name="Edsinger-Gonzales E."/>
            <person name="Havlak P."/>
            <person name="Hellsten U."/>
            <person name="Kuo D.H."/>
            <person name="Larsson T."/>
            <person name="Lv J."/>
            <person name="Arendt D."/>
            <person name="Savage R."/>
            <person name="Osoegawa K."/>
            <person name="de Jong P."/>
            <person name="Grimwood J."/>
            <person name="Chapman J.A."/>
            <person name="Shapiro H."/>
            <person name="Aerts A."/>
            <person name="Otillar R.P."/>
            <person name="Terry A.Y."/>
            <person name="Boore J.L."/>
            <person name="Grigoriev I.V."/>
            <person name="Lindberg D.R."/>
            <person name="Seaver E.C."/>
            <person name="Weisblat D.A."/>
            <person name="Putnam N.H."/>
            <person name="Rokhsar D.S."/>
        </authorList>
    </citation>
    <scope>NUCLEOTIDE SEQUENCE</scope>
    <source>
        <strain evidence="3 5">I ESC-2004</strain>
    </source>
</reference>
<keyword evidence="1" id="KW-0677">Repeat</keyword>
<dbReference type="PANTHER" id="PTHR24180">
    <property type="entry name" value="CYCLIN-DEPENDENT KINASE INHIBITOR 2C-RELATED"/>
    <property type="match status" value="1"/>
</dbReference>
<sequence>MITIKRDLHHTVEKGEIDNAPVLLDANADLINMTDNKAQTALHLACSLEDTEKGERIVELLLARRGGGADMTKKDMHGATPLQYACQHLNIAVVQLIYMYNGNHGLADYMGKTLLRYAADRVFLDCASPECKRSIIEWLLSNGADPWARCVSLVPACVYHFHTEGAFVPKETMDVFLNHHPDLFSKVLPDGSNFLHAWLQFLRYAKPEHGGFGKKLKYLVVDKKSVLDYTDTLGRNFLHACALWVLVNKMKLNDTLTSFADSLNEMAIGNKMVNAKDHFGRTPGHIILSSCNRNVVGDGALELLYLYKSLMEALALIENLCTDSSMFLCSDNIRNEDKDQCAFKHENSIKISGKYMKMPISKVWESILKSPSIGSNRYQDKLFQDETEQLKADMVCFIERLSERYKQQFPHLAFRPKLRGSIREGTKCGPPDEFDYMLIMEKFSQFCHVEDIITHEAKMSYSGPSLGTTDDFPSDTKRPLLLETIYNKVFANLSTVLMQPDFWEDLPFQMLNLKRTKLGGELSLTFHGELYKHLHIGIDLIPAILLKEHNLQGAALFMDRITRDAWESTDDIDEEKFTGCRYYAIIGNKEYGQRGKGEEENREYLDVASPDLFKVSYTDFEEVMLADLPQTARDAYVITKALIFKYAHWLCERPEMDFFAGFRLTSYAMKMHLLKLGNRQQTRTVHDWLTDIHHSIKKNNR</sequence>
<evidence type="ECO:0000313" key="5">
    <source>
        <dbReference type="Proteomes" id="UP000014760"/>
    </source>
</evidence>
<dbReference type="SUPFAM" id="SSF48403">
    <property type="entry name" value="Ankyrin repeat"/>
    <property type="match status" value="1"/>
</dbReference>
<dbReference type="EMBL" id="KB305379">
    <property type="protein sequence ID" value="ELU01076.1"/>
    <property type="molecule type" value="Genomic_DNA"/>
</dbReference>